<name>A0ABV1PQF5_9ENTR</name>
<dbReference type="Pfam" id="PF06092">
    <property type="entry name" value="DUF943"/>
    <property type="match status" value="1"/>
</dbReference>
<evidence type="ECO:0000313" key="3">
    <source>
        <dbReference type="Proteomes" id="UP001447374"/>
    </source>
</evidence>
<sequence>MLNKRIVILALFAIVTFIAMAAWQITRPAKIMAVNGVALFVKNIPSSDAGKIKWWNENKKLFSEKYQLMNNSDNFLIILMDFGDGYQELPEPGWTSFDKSEDDFICFDNVKNKKRCIYKDWVFDVSGNMSKKVFINIAGKTYIQMPDGKTELAVEK</sequence>
<accession>A0ABV1PQF5</accession>
<dbReference type="EMBL" id="JBEHGX010000008">
    <property type="protein sequence ID" value="MER0127090.1"/>
    <property type="molecule type" value="Genomic_DNA"/>
</dbReference>
<dbReference type="Proteomes" id="UP001447374">
    <property type="component" value="Unassembled WGS sequence"/>
</dbReference>
<proteinExistence type="predicted"/>
<keyword evidence="3" id="KW-1185">Reference proteome</keyword>
<keyword evidence="1" id="KW-0732">Signal</keyword>
<comment type="caution">
    <text evidence="2">The sequence shown here is derived from an EMBL/GenBank/DDBJ whole genome shotgun (WGS) entry which is preliminary data.</text>
</comment>
<reference evidence="2 3" key="1">
    <citation type="submission" date="2024-06" db="EMBL/GenBank/DDBJ databases">
        <title>Fanconibacter daqui strain Q02 whole shotgun sequencing project.</title>
        <authorList>
            <person name="Rodrigues J.W.A."/>
            <person name="Viana L.C."/>
            <person name="Vieira E.C."/>
            <person name="Souza F.O.L."/>
            <person name="Alegria O.C."/>
            <person name="Patroca S."/>
            <person name="Cruz A.C.R."/>
            <person name="Nunes A.R.C."/>
        </authorList>
    </citation>
    <scope>NUCLEOTIDE SEQUENCE [LARGE SCALE GENOMIC DNA]</scope>
    <source>
        <strain evidence="2 3">Q02</strain>
    </source>
</reference>
<evidence type="ECO:0000256" key="1">
    <source>
        <dbReference type="SAM" id="SignalP"/>
    </source>
</evidence>
<protein>
    <submittedName>
        <fullName evidence="2">DUF943 family protein</fullName>
    </submittedName>
</protein>
<evidence type="ECO:0000313" key="2">
    <source>
        <dbReference type="EMBL" id="MER0127090.1"/>
    </source>
</evidence>
<feature type="signal peptide" evidence="1">
    <location>
        <begin position="1"/>
        <end position="21"/>
    </location>
</feature>
<feature type="chain" id="PRO_5045295401" evidence="1">
    <location>
        <begin position="22"/>
        <end position="156"/>
    </location>
</feature>
<dbReference type="InterPro" id="IPR010351">
    <property type="entry name" value="DUF943"/>
</dbReference>
<dbReference type="RefSeq" id="WP_349951459.1">
    <property type="nucleotide sequence ID" value="NZ_JBEHGX010000008.1"/>
</dbReference>
<gene>
    <name evidence="2" type="ORF">ABQG75_15235</name>
</gene>
<organism evidence="2 3">
    <name type="scientific">Franconibacter daqui</name>
    <dbReference type="NCBI Taxonomy" id="2047724"/>
    <lineage>
        <taxon>Bacteria</taxon>
        <taxon>Pseudomonadati</taxon>
        <taxon>Pseudomonadota</taxon>
        <taxon>Gammaproteobacteria</taxon>
        <taxon>Enterobacterales</taxon>
        <taxon>Enterobacteriaceae</taxon>
        <taxon>Franconibacter</taxon>
    </lineage>
</organism>